<accession>A0A7X0RQB5</accession>
<dbReference type="InterPro" id="IPR004474">
    <property type="entry name" value="LytR_CpsA_psr"/>
</dbReference>
<gene>
    <name evidence="3" type="ORF">H7C19_13645</name>
</gene>
<dbReference type="Pfam" id="PF03816">
    <property type="entry name" value="LytR_cpsA_psr"/>
    <property type="match status" value="1"/>
</dbReference>
<keyword evidence="4" id="KW-1185">Reference proteome</keyword>
<comment type="caution">
    <text evidence="3">The sequence shown here is derived from an EMBL/GenBank/DDBJ whole genome shotgun (WGS) entry which is preliminary data.</text>
</comment>
<reference evidence="3 4" key="1">
    <citation type="submission" date="2020-08" db="EMBL/GenBank/DDBJ databases">
        <title>Cohnella phylogeny.</title>
        <authorList>
            <person name="Dunlap C."/>
        </authorList>
    </citation>
    <scope>NUCLEOTIDE SEQUENCE [LARGE SCALE GENOMIC DNA]</scope>
    <source>
        <strain evidence="3 4">DSM 28246</strain>
    </source>
</reference>
<dbReference type="RefSeq" id="WP_185143199.1">
    <property type="nucleotide sequence ID" value="NZ_JACJVP010000023.1"/>
</dbReference>
<protein>
    <submittedName>
        <fullName evidence="3">LCP family protein</fullName>
    </submittedName>
</protein>
<dbReference type="NCBIfam" id="TIGR00350">
    <property type="entry name" value="lytR_cpsA_psr"/>
    <property type="match status" value="1"/>
</dbReference>
<evidence type="ECO:0000313" key="4">
    <source>
        <dbReference type="Proteomes" id="UP000547209"/>
    </source>
</evidence>
<organism evidence="3 4">
    <name type="scientific">Cohnella nanjingensis</name>
    <dbReference type="NCBI Taxonomy" id="1387779"/>
    <lineage>
        <taxon>Bacteria</taxon>
        <taxon>Bacillati</taxon>
        <taxon>Bacillota</taxon>
        <taxon>Bacilli</taxon>
        <taxon>Bacillales</taxon>
        <taxon>Paenibacillaceae</taxon>
        <taxon>Cohnella</taxon>
    </lineage>
</organism>
<name>A0A7X0RQB5_9BACL</name>
<dbReference type="PANTHER" id="PTHR33392">
    <property type="entry name" value="POLYISOPRENYL-TEICHOIC ACID--PEPTIDOGLYCAN TEICHOIC ACID TRANSFERASE TAGU"/>
    <property type="match status" value="1"/>
</dbReference>
<sequence>MRRKRALKIVLLAIAVCMLLVGSMGGYLWYSFSRAAERMYEPLPQAVDRLPSGMAANSDPASSVIASSKIAGTGFGAAQAADDGAGEAVAGALADRAQADGPPSEVPAVIPADQVARLRHPDLKNQDPFFLLVLGVDQREGDRGRSDTMLLLGINPRTASVSMLSIPRDTRLMLPQLEREEKINHAYAYGGTGLAVQAVERLLGIPIAYYVKTNMEGFVGIVDAVGGVTIADNDLAFSNLGYRFPLGKLELDGQMALAYARMRYDDPQGDFGRTGRQRQVLKAIAQRMSGVGQASKLPGLLKQLSGFVKTNLKRDEMIRIAAGYHAALNHTDTLKLNGRSQTIGGLYYWVVSPAERQRVGEALWQSLSPPA</sequence>
<evidence type="ECO:0000256" key="1">
    <source>
        <dbReference type="ARBA" id="ARBA00006068"/>
    </source>
</evidence>
<dbReference type="AlphaFoldDB" id="A0A7X0RQB5"/>
<dbReference type="PANTHER" id="PTHR33392:SF6">
    <property type="entry name" value="POLYISOPRENYL-TEICHOIC ACID--PEPTIDOGLYCAN TEICHOIC ACID TRANSFERASE TAGU"/>
    <property type="match status" value="1"/>
</dbReference>
<comment type="similarity">
    <text evidence="1">Belongs to the LytR/CpsA/Psr (LCP) family.</text>
</comment>
<dbReference type="Gene3D" id="3.40.630.190">
    <property type="entry name" value="LCP protein"/>
    <property type="match status" value="1"/>
</dbReference>
<proteinExistence type="inferred from homology"/>
<evidence type="ECO:0000259" key="2">
    <source>
        <dbReference type="Pfam" id="PF03816"/>
    </source>
</evidence>
<evidence type="ECO:0000313" key="3">
    <source>
        <dbReference type="EMBL" id="MBB6671729.1"/>
    </source>
</evidence>
<feature type="domain" description="Cell envelope-related transcriptional attenuator" evidence="2">
    <location>
        <begin position="145"/>
        <end position="289"/>
    </location>
</feature>
<dbReference type="EMBL" id="JACJVP010000023">
    <property type="protein sequence ID" value="MBB6671729.1"/>
    <property type="molecule type" value="Genomic_DNA"/>
</dbReference>
<dbReference type="Proteomes" id="UP000547209">
    <property type="component" value="Unassembled WGS sequence"/>
</dbReference>
<dbReference type="InterPro" id="IPR050922">
    <property type="entry name" value="LytR/CpsA/Psr_CW_biosynth"/>
</dbReference>